<dbReference type="AlphaFoldDB" id="A0A2A8D4Q6"/>
<evidence type="ECO:0000313" key="4">
    <source>
        <dbReference type="Proteomes" id="UP000219947"/>
    </source>
</evidence>
<dbReference type="CDD" id="cd00761">
    <property type="entry name" value="Glyco_tranf_GTA_type"/>
    <property type="match status" value="1"/>
</dbReference>
<organism evidence="3 4">
    <name type="scientific">Rothia dentocariosa</name>
    <dbReference type="NCBI Taxonomy" id="2047"/>
    <lineage>
        <taxon>Bacteria</taxon>
        <taxon>Bacillati</taxon>
        <taxon>Actinomycetota</taxon>
        <taxon>Actinomycetes</taxon>
        <taxon>Micrococcales</taxon>
        <taxon>Micrococcaceae</taxon>
        <taxon>Rothia</taxon>
    </lineage>
</organism>
<dbReference type="Gene3D" id="3.90.550.10">
    <property type="entry name" value="Spore Coat Polysaccharide Biosynthesis Protein SpsA, Chain A"/>
    <property type="match status" value="1"/>
</dbReference>
<proteinExistence type="predicted"/>
<gene>
    <name evidence="3" type="ORF">CRM92_09280</name>
</gene>
<dbReference type="InterPro" id="IPR001173">
    <property type="entry name" value="Glyco_trans_2-like"/>
</dbReference>
<keyword evidence="1" id="KW-0175">Coiled coil</keyword>
<keyword evidence="3" id="KW-0808">Transferase</keyword>
<evidence type="ECO:0000256" key="1">
    <source>
        <dbReference type="SAM" id="Coils"/>
    </source>
</evidence>
<comment type="caution">
    <text evidence="3">The sequence shown here is derived from an EMBL/GenBank/DDBJ whole genome shotgun (WGS) entry which is preliminary data.</text>
</comment>
<evidence type="ECO:0000313" key="3">
    <source>
        <dbReference type="EMBL" id="PEN15783.1"/>
    </source>
</evidence>
<dbReference type="EMBL" id="PDEV01000004">
    <property type="protein sequence ID" value="PEN15783.1"/>
    <property type="molecule type" value="Genomic_DNA"/>
</dbReference>
<dbReference type="Proteomes" id="UP000219947">
    <property type="component" value="Unassembled WGS sequence"/>
</dbReference>
<dbReference type="GO" id="GO:0016758">
    <property type="term" value="F:hexosyltransferase activity"/>
    <property type="evidence" value="ECO:0007669"/>
    <property type="project" value="UniProtKB-ARBA"/>
</dbReference>
<dbReference type="SUPFAM" id="SSF53448">
    <property type="entry name" value="Nucleotide-diphospho-sugar transferases"/>
    <property type="match status" value="1"/>
</dbReference>
<dbReference type="PANTHER" id="PTHR22916">
    <property type="entry name" value="GLYCOSYLTRANSFERASE"/>
    <property type="match status" value="1"/>
</dbReference>
<sequence>MPYAQALYILWRALFSSVAVIVRTKDRPVFLARALQNIAEQRYTQYTVYVVDDGGNQEESQQIIDRSPVAAQTVLLHAAGGNMEAASNLGVRSSESTYIAIHDDDDLWDPQFLERTVATLDETGADMCVVRIIERFEQQTEDGFIVLNERTFHEDLPAMGLQFLFRTNRAVPIGVLYRRTLHEKVGYFDEELPVVGDWEFNMRAAMAGEVQLLDEPLAYWCKRPDATGSAANSVSHEQQHRIFDAQVRANAIREDLAAGAHIGPYLYQAHLTNELDGRLLETLEALQDVQERLERLEKMQQEQCERLHRMERAMSWSGKLSRLRAVFSPKDSSSK</sequence>
<feature type="coiled-coil region" evidence="1">
    <location>
        <begin position="279"/>
        <end position="313"/>
    </location>
</feature>
<reference evidence="3" key="1">
    <citation type="submission" date="2017-10" db="EMBL/GenBank/DDBJ databases">
        <title>Kefir isolates.</title>
        <authorList>
            <person name="Kim Y."/>
            <person name="Blasche S."/>
        </authorList>
    </citation>
    <scope>NUCLEOTIDE SEQUENCE [LARGE SCALE GENOMIC DNA]</scope>
    <source>
        <strain evidence="3">OG2-2</strain>
    </source>
</reference>
<dbReference type="Pfam" id="PF00535">
    <property type="entry name" value="Glycos_transf_2"/>
    <property type="match status" value="1"/>
</dbReference>
<keyword evidence="4" id="KW-1185">Reference proteome</keyword>
<dbReference type="InterPro" id="IPR029044">
    <property type="entry name" value="Nucleotide-diphossugar_trans"/>
</dbReference>
<protein>
    <submittedName>
        <fullName evidence="3">Glycosyl transferase</fullName>
    </submittedName>
</protein>
<accession>A0A2A8D4Q6</accession>
<feature type="domain" description="Glycosyltransferase 2-like" evidence="2">
    <location>
        <begin position="20"/>
        <end position="145"/>
    </location>
</feature>
<dbReference type="PANTHER" id="PTHR22916:SF3">
    <property type="entry name" value="UDP-GLCNAC:BETAGAL BETA-1,3-N-ACETYLGLUCOSAMINYLTRANSFERASE-LIKE PROTEIN 1"/>
    <property type="match status" value="1"/>
</dbReference>
<evidence type="ECO:0000259" key="2">
    <source>
        <dbReference type="Pfam" id="PF00535"/>
    </source>
</evidence>
<name>A0A2A8D4Q6_9MICC</name>